<dbReference type="Proteomes" id="UP000288429">
    <property type="component" value="Unassembled WGS sequence"/>
</dbReference>
<evidence type="ECO:0000313" key="3">
    <source>
        <dbReference type="Proteomes" id="UP000288429"/>
    </source>
</evidence>
<dbReference type="EMBL" id="NIZV01000264">
    <property type="protein sequence ID" value="RSL96992.1"/>
    <property type="molecule type" value="Genomic_DNA"/>
</dbReference>
<evidence type="ECO:0000313" key="2">
    <source>
        <dbReference type="EMBL" id="RSL96992.1"/>
    </source>
</evidence>
<organism evidence="2 3">
    <name type="scientific">Fusarium ambrosium</name>
    <dbReference type="NCBI Taxonomy" id="131363"/>
    <lineage>
        <taxon>Eukaryota</taxon>
        <taxon>Fungi</taxon>
        <taxon>Dikarya</taxon>
        <taxon>Ascomycota</taxon>
        <taxon>Pezizomycotina</taxon>
        <taxon>Sordariomycetes</taxon>
        <taxon>Hypocreomycetidae</taxon>
        <taxon>Hypocreales</taxon>
        <taxon>Nectriaceae</taxon>
        <taxon>Fusarium</taxon>
        <taxon>Fusarium solani species complex</taxon>
    </lineage>
</organism>
<keyword evidence="1" id="KW-0812">Transmembrane</keyword>
<dbReference type="AlphaFoldDB" id="A0A428T4M7"/>
<feature type="transmembrane region" description="Helical" evidence="1">
    <location>
        <begin position="81"/>
        <end position="102"/>
    </location>
</feature>
<reference evidence="2 3" key="1">
    <citation type="submission" date="2017-06" db="EMBL/GenBank/DDBJ databases">
        <title>Cmopartive genomic analysis of Ambrosia Fusariam Clade fungi.</title>
        <authorList>
            <person name="Stajich J.E."/>
            <person name="Carrillo J."/>
            <person name="Kijimoto T."/>
            <person name="Eskalen A."/>
            <person name="O'Donnell K."/>
            <person name="Kasson M."/>
        </authorList>
    </citation>
    <scope>NUCLEOTIDE SEQUENCE [LARGE SCALE GENOMIC DNA]</scope>
    <source>
        <strain evidence="2 3">NRRL 20438</strain>
    </source>
</reference>
<name>A0A428T4M7_9HYPO</name>
<sequence length="112" mass="12578">MGVSRASCAQMWGIEENSRGWRIWLICAVFLGLIVNFIAVLGCLSPATQTIHLYKLQQDELLKSIEMISQKSTRSLENPHFLEFGTGACQAYAMIIIIVINLSHRRSPSAPW</sequence>
<gene>
    <name evidence="2" type="ORF">CDV31_013239</name>
</gene>
<comment type="caution">
    <text evidence="2">The sequence shown here is derived from an EMBL/GenBank/DDBJ whole genome shotgun (WGS) entry which is preliminary data.</text>
</comment>
<evidence type="ECO:0000256" key="1">
    <source>
        <dbReference type="SAM" id="Phobius"/>
    </source>
</evidence>
<keyword evidence="3" id="KW-1185">Reference proteome</keyword>
<proteinExistence type="predicted"/>
<feature type="transmembrane region" description="Helical" evidence="1">
    <location>
        <begin position="21"/>
        <end position="47"/>
    </location>
</feature>
<protein>
    <submittedName>
        <fullName evidence="2">Uncharacterized protein</fullName>
    </submittedName>
</protein>
<keyword evidence="1" id="KW-1133">Transmembrane helix</keyword>
<keyword evidence="1" id="KW-0472">Membrane</keyword>
<accession>A0A428T4M7</accession>